<keyword evidence="1" id="KW-0472">Membrane</keyword>
<evidence type="ECO:0000256" key="1">
    <source>
        <dbReference type="SAM" id="Phobius"/>
    </source>
</evidence>
<keyword evidence="1" id="KW-1133">Transmembrane helix</keyword>
<dbReference type="EMBL" id="BTSX01000004">
    <property type="protein sequence ID" value="GMS92607.1"/>
    <property type="molecule type" value="Genomic_DNA"/>
</dbReference>
<reference evidence="2" key="1">
    <citation type="submission" date="2023-10" db="EMBL/GenBank/DDBJ databases">
        <title>Genome assembly of Pristionchus species.</title>
        <authorList>
            <person name="Yoshida K."/>
            <person name="Sommer R.J."/>
        </authorList>
    </citation>
    <scope>NUCLEOTIDE SEQUENCE</scope>
    <source>
        <strain evidence="2">RS0144</strain>
    </source>
</reference>
<dbReference type="AlphaFoldDB" id="A0AAV5TAN7"/>
<dbReference type="PANTHER" id="PTHR45830:SF15">
    <property type="entry name" value="SERPENTINE RECEPTOR, CLASS I"/>
    <property type="match status" value="1"/>
</dbReference>
<comment type="caution">
    <text evidence="2">The sequence shown here is derived from an EMBL/GenBank/DDBJ whole genome shotgun (WGS) entry which is preliminary data.</text>
</comment>
<gene>
    <name evidence="2" type="ORF">PENTCL1PPCAC_14782</name>
</gene>
<feature type="transmembrane region" description="Helical" evidence="1">
    <location>
        <begin position="20"/>
        <end position="38"/>
    </location>
</feature>
<sequence length="210" mass="23760">MSNLTLHPLWHTFMPTYERSVGVVTLILSAFAFYLMLSKTPQTAKPFAKYLMLLQASITLVDIDYGFLYCPISLFPIPGDLCYGILCTWCGFTGHAGMVLMCFALSGVGISIVYCFHFKYVQIGHICGKNSLYSARHVVFRIAILAMYVLPCLLQIANYRMLAGGPQMVKTEFPSLYYLFENPEYHAFAYDQTMFPEYELVLLVLCVVVS</sequence>
<protein>
    <recommendedName>
        <fullName evidence="4">G protein-coupled receptor</fullName>
    </recommendedName>
</protein>
<organism evidence="2 3">
    <name type="scientific">Pristionchus entomophagus</name>
    <dbReference type="NCBI Taxonomy" id="358040"/>
    <lineage>
        <taxon>Eukaryota</taxon>
        <taxon>Metazoa</taxon>
        <taxon>Ecdysozoa</taxon>
        <taxon>Nematoda</taxon>
        <taxon>Chromadorea</taxon>
        <taxon>Rhabditida</taxon>
        <taxon>Rhabditina</taxon>
        <taxon>Diplogasteromorpha</taxon>
        <taxon>Diplogasteroidea</taxon>
        <taxon>Neodiplogasteridae</taxon>
        <taxon>Pristionchus</taxon>
    </lineage>
</organism>
<name>A0AAV5TAN7_9BILA</name>
<evidence type="ECO:0000313" key="2">
    <source>
        <dbReference type="EMBL" id="GMS92607.1"/>
    </source>
</evidence>
<keyword evidence="1" id="KW-0812">Transmembrane</keyword>
<accession>A0AAV5TAN7</accession>
<feature type="transmembrane region" description="Helical" evidence="1">
    <location>
        <begin position="138"/>
        <end position="157"/>
    </location>
</feature>
<dbReference type="InterPro" id="IPR019429">
    <property type="entry name" value="7TM_GPCR_serpentine_rcpt_Sri"/>
</dbReference>
<proteinExistence type="predicted"/>
<dbReference type="Pfam" id="PF10327">
    <property type="entry name" value="7TM_GPCR_Sri"/>
    <property type="match status" value="1"/>
</dbReference>
<evidence type="ECO:0000313" key="3">
    <source>
        <dbReference type="Proteomes" id="UP001432027"/>
    </source>
</evidence>
<dbReference type="PANTHER" id="PTHR45830">
    <property type="entry name" value="SERPENTINE RECEPTOR, CLASS I"/>
    <property type="match status" value="1"/>
</dbReference>
<feature type="transmembrane region" description="Helical" evidence="1">
    <location>
        <begin position="50"/>
        <end position="75"/>
    </location>
</feature>
<evidence type="ECO:0008006" key="4">
    <source>
        <dbReference type="Google" id="ProtNLM"/>
    </source>
</evidence>
<feature type="transmembrane region" description="Helical" evidence="1">
    <location>
        <begin position="95"/>
        <end position="117"/>
    </location>
</feature>
<dbReference type="Proteomes" id="UP001432027">
    <property type="component" value="Unassembled WGS sequence"/>
</dbReference>
<keyword evidence="3" id="KW-1185">Reference proteome</keyword>